<proteinExistence type="predicted"/>
<evidence type="ECO:0000256" key="1">
    <source>
        <dbReference type="ARBA" id="ARBA00022475"/>
    </source>
</evidence>
<evidence type="ECO:0000256" key="2">
    <source>
        <dbReference type="ARBA" id="ARBA00022692"/>
    </source>
</evidence>
<feature type="transmembrane region" description="Helical" evidence="5">
    <location>
        <begin position="42"/>
        <end position="63"/>
    </location>
</feature>
<dbReference type="KEGG" id="ala:BFG52_10325"/>
<evidence type="ECO:0000256" key="4">
    <source>
        <dbReference type="ARBA" id="ARBA00023136"/>
    </source>
</evidence>
<dbReference type="RefSeq" id="WP_067555680.1">
    <property type="nucleotide sequence ID" value="NZ_CP016895.1"/>
</dbReference>
<keyword evidence="3 5" id="KW-1133">Transmembrane helix</keyword>
<evidence type="ECO:0008006" key="8">
    <source>
        <dbReference type="Google" id="ProtNLM"/>
    </source>
</evidence>
<organism evidence="6 7">
    <name type="scientific">Acinetobacter larvae</name>
    <dbReference type="NCBI Taxonomy" id="1789224"/>
    <lineage>
        <taxon>Bacteria</taxon>
        <taxon>Pseudomonadati</taxon>
        <taxon>Pseudomonadota</taxon>
        <taxon>Gammaproteobacteria</taxon>
        <taxon>Moraxellales</taxon>
        <taxon>Moraxellaceae</taxon>
        <taxon>Acinetobacter</taxon>
    </lineage>
</organism>
<keyword evidence="2 5" id="KW-0812">Transmembrane</keyword>
<protein>
    <recommendedName>
        <fullName evidence="8">DUF1656 domain-containing protein</fullName>
    </recommendedName>
</protein>
<reference evidence="6 7" key="1">
    <citation type="submission" date="2016-08" db="EMBL/GenBank/DDBJ databases">
        <authorList>
            <person name="Seilhamer J.J."/>
        </authorList>
    </citation>
    <scope>NUCLEOTIDE SEQUENCE [LARGE SCALE GENOMIC DNA]</scope>
    <source>
        <strain evidence="6 7">BRTC-1</strain>
    </source>
</reference>
<keyword evidence="4 5" id="KW-0472">Membrane</keyword>
<dbReference type="Pfam" id="PF07869">
    <property type="entry name" value="DUF1656"/>
    <property type="match status" value="1"/>
</dbReference>
<evidence type="ECO:0000256" key="3">
    <source>
        <dbReference type="ARBA" id="ARBA00022989"/>
    </source>
</evidence>
<evidence type="ECO:0000313" key="7">
    <source>
        <dbReference type="Proteomes" id="UP000093391"/>
    </source>
</evidence>
<dbReference type="STRING" id="1789224.BFG52_10325"/>
<gene>
    <name evidence="6" type="ORF">BFG52_10325</name>
</gene>
<feature type="transmembrane region" description="Helical" evidence="5">
    <location>
        <begin position="12"/>
        <end position="36"/>
    </location>
</feature>
<dbReference type="Proteomes" id="UP000093391">
    <property type="component" value="Chromosome"/>
</dbReference>
<dbReference type="AlphaFoldDB" id="A0A1B2M0L4"/>
<keyword evidence="7" id="KW-1185">Reference proteome</keyword>
<dbReference type="OrthoDB" id="6972611at2"/>
<evidence type="ECO:0000256" key="5">
    <source>
        <dbReference type="SAM" id="Phobius"/>
    </source>
</evidence>
<accession>A0A1B2M0L4</accession>
<sequence>MLTEVAIAGIYLPPFLIYCVAAWALMYGIQGVLGYWAVLEKLWFPTAFELSLTCIVLVLLLWCL</sequence>
<name>A0A1B2M0L4_9GAMM</name>
<evidence type="ECO:0000313" key="6">
    <source>
        <dbReference type="EMBL" id="AOA58709.1"/>
    </source>
</evidence>
<dbReference type="InterPro" id="IPR012451">
    <property type="entry name" value="DUF1656"/>
</dbReference>
<dbReference type="EMBL" id="CP016895">
    <property type="protein sequence ID" value="AOA58709.1"/>
    <property type="molecule type" value="Genomic_DNA"/>
</dbReference>
<keyword evidence="1" id="KW-1003">Cell membrane</keyword>